<proteinExistence type="predicted"/>
<reference evidence="2" key="1">
    <citation type="journal article" date="2020" name="Phytopathology">
        <title>Genome Sequence Resources of Colletotrichum truncatum, C. plurivorum, C. musicola, and C. sojae: Four Species Pathogenic to Soybean (Glycine max).</title>
        <authorList>
            <person name="Rogerio F."/>
            <person name="Boufleur T.R."/>
            <person name="Ciampi-Guillardi M."/>
            <person name="Sukno S.A."/>
            <person name="Thon M.R."/>
            <person name="Massola Junior N.S."/>
            <person name="Baroncelli R."/>
        </authorList>
    </citation>
    <scope>NUCLEOTIDE SEQUENCE</scope>
    <source>
        <strain evidence="2">LFN00145</strain>
    </source>
</reference>
<comment type="caution">
    <text evidence="2">The sequence shown here is derived from an EMBL/GenBank/DDBJ whole genome shotgun (WGS) entry which is preliminary data.</text>
</comment>
<evidence type="ECO:0000313" key="2">
    <source>
        <dbReference type="EMBL" id="KAF6822614.1"/>
    </source>
</evidence>
<protein>
    <submittedName>
        <fullName evidence="2">Uncharacterized protein</fullName>
    </submittedName>
</protein>
<evidence type="ECO:0000313" key="3">
    <source>
        <dbReference type="Proteomes" id="UP000654918"/>
    </source>
</evidence>
<evidence type="ECO:0000256" key="1">
    <source>
        <dbReference type="SAM" id="MobiDB-lite"/>
    </source>
</evidence>
<keyword evidence="3" id="KW-1185">Reference proteome</keyword>
<name>A0A8H6K0D3_9PEZI</name>
<dbReference type="AlphaFoldDB" id="A0A8H6K0D3"/>
<organism evidence="2 3">
    <name type="scientific">Colletotrichum plurivorum</name>
    <dbReference type="NCBI Taxonomy" id="2175906"/>
    <lineage>
        <taxon>Eukaryota</taxon>
        <taxon>Fungi</taxon>
        <taxon>Dikarya</taxon>
        <taxon>Ascomycota</taxon>
        <taxon>Pezizomycotina</taxon>
        <taxon>Sordariomycetes</taxon>
        <taxon>Hypocreomycetidae</taxon>
        <taxon>Glomerellales</taxon>
        <taxon>Glomerellaceae</taxon>
        <taxon>Colletotrichum</taxon>
        <taxon>Colletotrichum orchidearum species complex</taxon>
    </lineage>
</organism>
<gene>
    <name evidence="2" type="ORF">CPLU01_11924</name>
</gene>
<accession>A0A8H6K0D3</accession>
<feature type="region of interest" description="Disordered" evidence="1">
    <location>
        <begin position="12"/>
        <end position="47"/>
    </location>
</feature>
<dbReference type="Proteomes" id="UP000654918">
    <property type="component" value="Unassembled WGS sequence"/>
</dbReference>
<sequence length="83" mass="8551">MRNVSLRLKAGAGPDLAADERRPGDAGVVGHAGDEKEAAEPSRTTSLRPNGLVNVLVVPARVVAGDRAVGVGLIGITKTTRLR</sequence>
<dbReference type="EMBL" id="WIGO01000232">
    <property type="protein sequence ID" value="KAF6822614.1"/>
    <property type="molecule type" value="Genomic_DNA"/>
</dbReference>